<dbReference type="InterPro" id="IPR042127">
    <property type="entry name" value="TMEM45"/>
</dbReference>
<evidence type="ECO:0000256" key="1">
    <source>
        <dbReference type="ARBA" id="ARBA00004141"/>
    </source>
</evidence>
<keyword evidence="8" id="KW-1185">Reference proteome</keyword>
<keyword evidence="5 6" id="KW-0472">Membrane</keyword>
<keyword evidence="3 6" id="KW-0812">Transmembrane</keyword>
<evidence type="ECO:0000256" key="4">
    <source>
        <dbReference type="ARBA" id="ARBA00022989"/>
    </source>
</evidence>
<feature type="transmembrane region" description="Helical" evidence="6">
    <location>
        <begin position="149"/>
        <end position="168"/>
    </location>
</feature>
<gene>
    <name evidence="7" type="ORF">CUNI_LOCUS16060</name>
</gene>
<comment type="caution">
    <text evidence="7">The sequence shown here is derived from an EMBL/GenBank/DDBJ whole genome shotgun (WGS) entry which is preliminary data.</text>
</comment>
<proteinExistence type="inferred from homology"/>
<name>A0A8S3ZS56_9EUPU</name>
<dbReference type="EMBL" id="CAJHNH020004066">
    <property type="protein sequence ID" value="CAG5130502.1"/>
    <property type="molecule type" value="Genomic_DNA"/>
</dbReference>
<dbReference type="Proteomes" id="UP000678393">
    <property type="component" value="Unassembled WGS sequence"/>
</dbReference>
<evidence type="ECO:0008006" key="9">
    <source>
        <dbReference type="Google" id="ProtNLM"/>
    </source>
</evidence>
<reference evidence="7" key="1">
    <citation type="submission" date="2021-04" db="EMBL/GenBank/DDBJ databases">
        <authorList>
            <consortium name="Molecular Ecology Group"/>
        </authorList>
    </citation>
    <scope>NUCLEOTIDE SEQUENCE</scope>
</reference>
<feature type="transmembrane region" description="Helical" evidence="6">
    <location>
        <begin position="119"/>
        <end position="137"/>
    </location>
</feature>
<evidence type="ECO:0000256" key="3">
    <source>
        <dbReference type="ARBA" id="ARBA00022692"/>
    </source>
</evidence>
<organism evidence="7 8">
    <name type="scientific">Candidula unifasciata</name>
    <dbReference type="NCBI Taxonomy" id="100452"/>
    <lineage>
        <taxon>Eukaryota</taxon>
        <taxon>Metazoa</taxon>
        <taxon>Spiralia</taxon>
        <taxon>Lophotrochozoa</taxon>
        <taxon>Mollusca</taxon>
        <taxon>Gastropoda</taxon>
        <taxon>Heterobranchia</taxon>
        <taxon>Euthyneura</taxon>
        <taxon>Panpulmonata</taxon>
        <taxon>Eupulmonata</taxon>
        <taxon>Stylommatophora</taxon>
        <taxon>Helicina</taxon>
        <taxon>Helicoidea</taxon>
        <taxon>Geomitridae</taxon>
        <taxon>Candidula</taxon>
    </lineage>
</organism>
<evidence type="ECO:0000313" key="7">
    <source>
        <dbReference type="EMBL" id="CAG5130502.1"/>
    </source>
</evidence>
<keyword evidence="4 6" id="KW-1133">Transmembrane helix</keyword>
<evidence type="ECO:0000313" key="8">
    <source>
        <dbReference type="Proteomes" id="UP000678393"/>
    </source>
</evidence>
<evidence type="ECO:0000256" key="5">
    <source>
        <dbReference type="ARBA" id="ARBA00023136"/>
    </source>
</evidence>
<dbReference type="InterPro" id="IPR006904">
    <property type="entry name" value="DUF716"/>
</dbReference>
<dbReference type="PANTHER" id="PTHR16007">
    <property type="entry name" value="EPIDIDYMAL MEMBRANE PROTEIN E9-RELATED"/>
    <property type="match status" value="1"/>
</dbReference>
<dbReference type="GO" id="GO:0016020">
    <property type="term" value="C:membrane"/>
    <property type="evidence" value="ECO:0007669"/>
    <property type="project" value="UniProtKB-SubCell"/>
</dbReference>
<evidence type="ECO:0000256" key="6">
    <source>
        <dbReference type="SAM" id="Phobius"/>
    </source>
</evidence>
<comment type="similarity">
    <text evidence="2">Belongs to the TMEM45 family.</text>
</comment>
<feature type="transmembrane region" description="Helical" evidence="6">
    <location>
        <begin position="188"/>
        <end position="217"/>
    </location>
</feature>
<dbReference type="AlphaFoldDB" id="A0A8S3ZS56"/>
<protein>
    <recommendedName>
        <fullName evidence="9">Transmembrane protein 45B</fullName>
    </recommendedName>
</protein>
<comment type="subcellular location">
    <subcellularLocation>
        <location evidence="1">Membrane</location>
        <topology evidence="1">Multi-pass membrane protein</topology>
    </subcellularLocation>
</comment>
<evidence type="ECO:0000256" key="2">
    <source>
        <dbReference type="ARBA" id="ARBA00006948"/>
    </source>
</evidence>
<feature type="transmembrane region" description="Helical" evidence="6">
    <location>
        <begin position="6"/>
        <end position="26"/>
    </location>
</feature>
<sequence length="275" mass="30942">MGDLKGHIVPGTAFLLYGLWWAVGSIRRYFLCRKRGQQYLSTATFPCPFSCGNTETWPVEAVAEIVISSGGLFGEIFCNLPSPSAGIVQHATMYSFFAISGAVDLCMHFGFPLPPGTDYVALALAFLIEGFLFTNHLHEREILDVHIHVLLAYVVFLSVVVILLEARYQRSAMLTLSRTFLVMLQGSWFWAVGIIFWHCAVIFITLVIMATVMSLCYRTHKGSRFRDGSELPMTELESREKYGNYKLLAVKENEESDIEYEQPVKMTSVVARDVV</sequence>
<accession>A0A8S3ZS56</accession>
<dbReference type="Pfam" id="PF04819">
    <property type="entry name" value="DUF716"/>
    <property type="match status" value="1"/>
</dbReference>
<dbReference type="PANTHER" id="PTHR16007:SF15">
    <property type="entry name" value="TRANSMEMBRANE PROTEIN 45B"/>
    <property type="match status" value="1"/>
</dbReference>
<feature type="transmembrane region" description="Helical" evidence="6">
    <location>
        <begin position="94"/>
        <end position="113"/>
    </location>
</feature>
<dbReference type="OrthoDB" id="551896at2759"/>